<sequence>MNNRLFRMSKLRLGVYFLVGTVFVVGSIDYLDLESAYAAQQQILLDLYQKNQTLEAKNAGYQADVHELSQVMSQRDAQLALLGERVEDVEMVLGLDGNDIEQREADWSTRLHLVAMDSALKAAMLEAIPNGSPLEYKRISSLYGKRSNPISGRKQTHTGIDLTCNVGDPIIAPADGVIETVRASKKGFGNFLTVRHAYGFMTSYAHLDRFKARNGQFVKKGDLIATCGNSGNSTGPHLHYETRFVGRSLDPKILMDWNIRSFSLPFENEKKVNWRALAALVEERVNQKLLLSSPPRLLAENALSRLSHIDRVDSGMTISGRQVQ</sequence>
<name>A0A3A6QBM1_9VIBR</name>
<dbReference type="InterPro" id="IPR016047">
    <property type="entry name" value="M23ase_b-sheet_dom"/>
</dbReference>
<dbReference type="Pfam" id="PF01551">
    <property type="entry name" value="Peptidase_M23"/>
    <property type="match status" value="1"/>
</dbReference>
<evidence type="ECO:0000256" key="1">
    <source>
        <dbReference type="ARBA" id="ARBA00022729"/>
    </source>
</evidence>
<protein>
    <submittedName>
        <fullName evidence="3">M23 family peptidase</fullName>
    </submittedName>
</protein>
<evidence type="ECO:0000313" key="4">
    <source>
        <dbReference type="Proteomes" id="UP000273252"/>
    </source>
</evidence>
<dbReference type="InterPro" id="IPR050570">
    <property type="entry name" value="Cell_wall_metabolism_enzyme"/>
</dbReference>
<dbReference type="GO" id="GO:0004222">
    <property type="term" value="F:metalloendopeptidase activity"/>
    <property type="evidence" value="ECO:0007669"/>
    <property type="project" value="TreeGrafter"/>
</dbReference>
<dbReference type="EMBL" id="QVMU01000019">
    <property type="protein sequence ID" value="RJX68719.1"/>
    <property type="molecule type" value="Genomic_DNA"/>
</dbReference>
<accession>A0A3A6QBM1</accession>
<keyword evidence="4" id="KW-1185">Reference proteome</keyword>
<organism evidence="3 4">
    <name type="scientific">Vibrio sinensis</name>
    <dbReference type="NCBI Taxonomy" id="2302434"/>
    <lineage>
        <taxon>Bacteria</taxon>
        <taxon>Pseudomonadati</taxon>
        <taxon>Pseudomonadota</taxon>
        <taxon>Gammaproteobacteria</taxon>
        <taxon>Vibrionales</taxon>
        <taxon>Vibrionaceae</taxon>
        <taxon>Vibrio</taxon>
    </lineage>
</organism>
<dbReference type="InterPro" id="IPR011055">
    <property type="entry name" value="Dup_hybrid_motif"/>
</dbReference>
<dbReference type="CDD" id="cd12797">
    <property type="entry name" value="M23_peptidase"/>
    <property type="match status" value="1"/>
</dbReference>
<dbReference type="SUPFAM" id="SSF51261">
    <property type="entry name" value="Duplicated hybrid motif"/>
    <property type="match status" value="1"/>
</dbReference>
<dbReference type="PANTHER" id="PTHR21666">
    <property type="entry name" value="PEPTIDASE-RELATED"/>
    <property type="match status" value="1"/>
</dbReference>
<comment type="caution">
    <text evidence="3">The sequence shown here is derived from an EMBL/GenBank/DDBJ whole genome shotgun (WGS) entry which is preliminary data.</text>
</comment>
<dbReference type="OrthoDB" id="9805070at2"/>
<dbReference type="Proteomes" id="UP000273252">
    <property type="component" value="Unassembled WGS sequence"/>
</dbReference>
<evidence type="ECO:0000313" key="3">
    <source>
        <dbReference type="EMBL" id="RJX68719.1"/>
    </source>
</evidence>
<dbReference type="Gene3D" id="2.70.70.10">
    <property type="entry name" value="Glucose Permease (Domain IIA)"/>
    <property type="match status" value="1"/>
</dbReference>
<dbReference type="PANTHER" id="PTHR21666:SF289">
    <property type="entry name" value="L-ALA--D-GLU ENDOPEPTIDASE"/>
    <property type="match status" value="1"/>
</dbReference>
<reference evidence="3 4" key="1">
    <citation type="submission" date="2018-08" db="EMBL/GenBank/DDBJ databases">
        <title>Vibrio isolated from the Eastern China Marginal Seas.</title>
        <authorList>
            <person name="Li Y."/>
        </authorList>
    </citation>
    <scope>NUCLEOTIDE SEQUENCE [LARGE SCALE GENOMIC DNA]</scope>
    <source>
        <strain evidence="3 4">BEI233</strain>
    </source>
</reference>
<feature type="domain" description="M23ase beta-sheet core" evidence="2">
    <location>
        <begin position="156"/>
        <end position="251"/>
    </location>
</feature>
<dbReference type="FunFam" id="2.70.70.10:FF:000006">
    <property type="entry name" value="M23 family peptidase"/>
    <property type="match status" value="1"/>
</dbReference>
<dbReference type="AlphaFoldDB" id="A0A3A6QBM1"/>
<gene>
    <name evidence="3" type="ORF">DZ860_17080</name>
</gene>
<proteinExistence type="predicted"/>
<keyword evidence="1" id="KW-0732">Signal</keyword>
<evidence type="ECO:0000259" key="2">
    <source>
        <dbReference type="Pfam" id="PF01551"/>
    </source>
</evidence>